<evidence type="ECO:0000256" key="2">
    <source>
        <dbReference type="PROSITE-ProRule" id="PRU00339"/>
    </source>
</evidence>
<dbReference type="AlphaFoldDB" id="A0A1A9N2A6"/>
<dbReference type="Pfam" id="PF13469">
    <property type="entry name" value="Sulfotransfer_3"/>
    <property type="match status" value="1"/>
</dbReference>
<dbReference type="Gene3D" id="1.25.40.10">
    <property type="entry name" value="Tetratricopeptide repeat domain"/>
    <property type="match status" value="2"/>
</dbReference>
<dbReference type="PANTHER" id="PTHR12788">
    <property type="entry name" value="PROTEIN-TYROSINE SULFOTRANSFERASE 2"/>
    <property type="match status" value="1"/>
</dbReference>
<dbReference type="RefSeq" id="WP_064269856.1">
    <property type="nucleotide sequence ID" value="NZ_LXJZ01000187.1"/>
</dbReference>
<comment type="caution">
    <text evidence="4">The sequence shown here is derived from an EMBL/GenBank/DDBJ whole genome shotgun (WGS) entry which is preliminary data.</text>
</comment>
<feature type="repeat" description="TPR" evidence="2">
    <location>
        <begin position="44"/>
        <end position="77"/>
    </location>
</feature>
<feature type="repeat" description="TPR" evidence="2">
    <location>
        <begin position="112"/>
        <end position="145"/>
    </location>
</feature>
<dbReference type="PROSITE" id="PS50005">
    <property type="entry name" value="TPR"/>
    <property type="match status" value="4"/>
</dbReference>
<evidence type="ECO:0000256" key="1">
    <source>
        <dbReference type="ARBA" id="ARBA00022679"/>
    </source>
</evidence>
<dbReference type="STRING" id="1462993.A6V36_07425"/>
<reference evidence="6 7" key="1">
    <citation type="submission" date="2016-04" db="EMBL/GenBank/DDBJ databases">
        <title>Reclassification of Paraburkholderia panaciterrae (Farh et al. 2015) Dobritsa &amp; Samadpour 2016 as a later homotypic synonym of Paraburkholderia ginsengiterrae (Farh et al. 2015) Dobritsa &amp; Samadpour 2016.</title>
        <authorList>
            <person name="Dobritsa A.P."/>
            <person name="Kutumbaka K."/>
            <person name="Samadpour M."/>
        </authorList>
    </citation>
    <scope>NUCLEOTIDE SEQUENCE [LARGE SCALE GENOMIC DNA]</scope>
    <source>
        <strain evidence="4 7">DCY85</strain>
        <strain evidence="5 6">DCY85-1</strain>
    </source>
</reference>
<dbReference type="InterPro" id="IPR011990">
    <property type="entry name" value="TPR-like_helical_dom_sf"/>
</dbReference>
<name>A0A1A9N2A6_9BURK</name>
<dbReference type="SUPFAM" id="SSF52540">
    <property type="entry name" value="P-loop containing nucleoside triphosphate hydrolases"/>
    <property type="match status" value="1"/>
</dbReference>
<keyword evidence="6" id="KW-1185">Reference proteome</keyword>
<dbReference type="PANTHER" id="PTHR12788:SF10">
    <property type="entry name" value="PROTEIN-TYROSINE SULFOTRANSFERASE"/>
    <property type="match status" value="1"/>
</dbReference>
<dbReference type="OrthoDB" id="9815894at2"/>
<evidence type="ECO:0000313" key="6">
    <source>
        <dbReference type="Proteomes" id="UP000077961"/>
    </source>
</evidence>
<dbReference type="Gene3D" id="3.40.50.300">
    <property type="entry name" value="P-loop containing nucleotide triphosphate hydrolases"/>
    <property type="match status" value="1"/>
</dbReference>
<dbReference type="InterPro" id="IPR026634">
    <property type="entry name" value="TPST-like"/>
</dbReference>
<dbReference type="EMBL" id="LXKA01000349">
    <property type="protein sequence ID" value="OAJ54524.1"/>
    <property type="molecule type" value="Genomic_DNA"/>
</dbReference>
<dbReference type="SMART" id="SM00028">
    <property type="entry name" value="TPR"/>
    <property type="match status" value="4"/>
</dbReference>
<feature type="repeat" description="TPR" evidence="2">
    <location>
        <begin position="10"/>
        <end position="43"/>
    </location>
</feature>
<keyword evidence="1" id="KW-0808">Transferase</keyword>
<feature type="region of interest" description="Disordered" evidence="3">
    <location>
        <begin position="513"/>
        <end position="537"/>
    </location>
</feature>
<dbReference type="Proteomes" id="UP000077961">
    <property type="component" value="Unassembled WGS sequence"/>
</dbReference>
<feature type="repeat" description="TPR" evidence="2">
    <location>
        <begin position="78"/>
        <end position="111"/>
    </location>
</feature>
<dbReference type="GO" id="GO:0008476">
    <property type="term" value="F:protein-tyrosine sulfotransferase activity"/>
    <property type="evidence" value="ECO:0007669"/>
    <property type="project" value="InterPro"/>
</dbReference>
<dbReference type="InterPro" id="IPR019734">
    <property type="entry name" value="TPR_rpt"/>
</dbReference>
<protein>
    <submittedName>
        <fullName evidence="4">Uncharacterized protein</fullName>
    </submittedName>
</protein>
<dbReference type="EMBL" id="LXJZ01000187">
    <property type="protein sequence ID" value="OAJ56333.1"/>
    <property type="molecule type" value="Genomic_DNA"/>
</dbReference>
<proteinExistence type="predicted"/>
<dbReference type="InterPro" id="IPR027417">
    <property type="entry name" value="P-loop_NTPase"/>
</dbReference>
<organism evidence="4 7">
    <name type="scientific">Paraburkholderia ginsengiterrae</name>
    <dbReference type="NCBI Taxonomy" id="1462993"/>
    <lineage>
        <taxon>Bacteria</taxon>
        <taxon>Pseudomonadati</taxon>
        <taxon>Pseudomonadota</taxon>
        <taxon>Betaproteobacteria</taxon>
        <taxon>Burkholderiales</taxon>
        <taxon>Burkholderiaceae</taxon>
        <taxon>Paraburkholderia</taxon>
    </lineage>
</organism>
<evidence type="ECO:0000256" key="3">
    <source>
        <dbReference type="SAM" id="MobiDB-lite"/>
    </source>
</evidence>
<sequence>MKHDPQPATAAEWRAQGEACAARGDLETALRHFETALALDPAEALIHERLGATLAALNRFPEAVARYREAITLNPLNTDSHHGLGWALEQMYRLEQAVEAYREATRLNPQADGSHNNMGNCLQALGRFDESHDAYRRAIEAAPQVPVYYRNFVQSKRLTADDPVFLAVELLAGNAAAMSPANQAEIHFAYGQALSDVGRNDASFDHFLKGNALHRAGVRYNETESLGLFAHLPELMTPDMLAAKRGLGDPSAAPIFIVGMPRSGSTLIEQILASHPRVFGAGERTEFSEALVSCIGRDFDDPLRIDIEALPGVGAAQLRALGADYLRRMQLALPDAQCKDENEEPNPAARLTHFTDKYPFNFINVGLIHLALPNARFIHSRRSPLQTCLSIFSRIFHDVPFGYDLGELGRYYRAYDALMAHWQRVLPEGVMIEVKYEELVGDFESNVRRLLAHCGLDWDERCLSFHQTTRQVKTASSAQVRRPLYKTSLQRWQPRQALLQPLLDALGPELVSTDRADAHNQGGAVDEATASRAERQS</sequence>
<evidence type="ECO:0000313" key="5">
    <source>
        <dbReference type="EMBL" id="OAJ56333.1"/>
    </source>
</evidence>
<dbReference type="Pfam" id="PF13414">
    <property type="entry name" value="TPR_11"/>
    <property type="match status" value="1"/>
</dbReference>
<evidence type="ECO:0000313" key="7">
    <source>
        <dbReference type="Proteomes" id="UP000078116"/>
    </source>
</evidence>
<dbReference type="Proteomes" id="UP000078116">
    <property type="component" value="Unassembled WGS sequence"/>
</dbReference>
<accession>A0A1A9N2A6</accession>
<dbReference type="SUPFAM" id="SSF48452">
    <property type="entry name" value="TPR-like"/>
    <property type="match status" value="1"/>
</dbReference>
<keyword evidence="2" id="KW-0802">TPR repeat</keyword>
<evidence type="ECO:0000313" key="4">
    <source>
        <dbReference type="EMBL" id="OAJ54524.1"/>
    </source>
</evidence>
<gene>
    <name evidence="5" type="ORF">A6V36_07425</name>
    <name evidence="4" type="ORF">A6V37_07800</name>
</gene>
<dbReference type="Pfam" id="PF13432">
    <property type="entry name" value="TPR_16"/>
    <property type="match status" value="1"/>
</dbReference>